<evidence type="ECO:0000256" key="8">
    <source>
        <dbReference type="PROSITE-ProRule" id="PRU00169"/>
    </source>
</evidence>
<evidence type="ECO:0000256" key="4">
    <source>
        <dbReference type="ARBA" id="ARBA00023012"/>
    </source>
</evidence>
<evidence type="ECO:0000256" key="6">
    <source>
        <dbReference type="ARBA" id="ARBA00023125"/>
    </source>
</evidence>
<protein>
    <recommendedName>
        <fullName evidence="13">Fis family transcriptional regulator</fullName>
    </recommendedName>
</protein>
<dbReference type="GO" id="GO:0005524">
    <property type="term" value="F:ATP binding"/>
    <property type="evidence" value="ECO:0007669"/>
    <property type="project" value="UniProtKB-KW"/>
</dbReference>
<dbReference type="GO" id="GO:0003677">
    <property type="term" value="F:DNA binding"/>
    <property type="evidence" value="ECO:0007669"/>
    <property type="project" value="UniProtKB-KW"/>
</dbReference>
<dbReference type="AlphaFoldDB" id="A0A1F6UMY6"/>
<evidence type="ECO:0000313" key="12">
    <source>
        <dbReference type="Proteomes" id="UP000177950"/>
    </source>
</evidence>
<dbReference type="Pfam" id="PF25601">
    <property type="entry name" value="AAA_lid_14"/>
    <property type="match status" value="1"/>
</dbReference>
<dbReference type="PROSITE" id="PS50110">
    <property type="entry name" value="RESPONSE_REGULATORY"/>
    <property type="match status" value="1"/>
</dbReference>
<dbReference type="EMBL" id="MFSV01000053">
    <property type="protein sequence ID" value="OGI58739.1"/>
    <property type="molecule type" value="Genomic_DNA"/>
</dbReference>
<reference evidence="11 12" key="1">
    <citation type="journal article" date="2016" name="Nat. Commun.">
        <title>Thousands of microbial genomes shed light on interconnected biogeochemical processes in an aquifer system.</title>
        <authorList>
            <person name="Anantharaman K."/>
            <person name="Brown C.T."/>
            <person name="Hug L.A."/>
            <person name="Sharon I."/>
            <person name="Castelle C.J."/>
            <person name="Probst A.J."/>
            <person name="Thomas B.C."/>
            <person name="Singh A."/>
            <person name="Wilkins M.J."/>
            <person name="Karaoz U."/>
            <person name="Brodie E.L."/>
            <person name="Williams K.H."/>
            <person name="Hubbard S.S."/>
            <person name="Banfield J.F."/>
        </authorList>
    </citation>
    <scope>NUCLEOTIDE SEQUENCE [LARGE SCALE GENOMIC DNA]</scope>
</reference>
<dbReference type="InterPro" id="IPR001789">
    <property type="entry name" value="Sig_transdc_resp-reg_receiver"/>
</dbReference>
<dbReference type="InterPro" id="IPR058031">
    <property type="entry name" value="AAA_lid_NorR"/>
</dbReference>
<dbReference type="Pfam" id="PF00158">
    <property type="entry name" value="Sigma54_activat"/>
    <property type="match status" value="1"/>
</dbReference>
<keyword evidence="6" id="KW-0238">DNA-binding</keyword>
<evidence type="ECO:0000256" key="1">
    <source>
        <dbReference type="ARBA" id="ARBA00022553"/>
    </source>
</evidence>
<proteinExistence type="predicted"/>
<dbReference type="InterPro" id="IPR025943">
    <property type="entry name" value="Sigma_54_int_dom_ATP-bd_2"/>
</dbReference>
<dbReference type="InterPro" id="IPR011006">
    <property type="entry name" value="CheY-like_superfamily"/>
</dbReference>
<keyword evidence="7" id="KW-0804">Transcription</keyword>
<evidence type="ECO:0000256" key="7">
    <source>
        <dbReference type="ARBA" id="ARBA00023163"/>
    </source>
</evidence>
<gene>
    <name evidence="11" type="ORF">A2V58_03195</name>
</gene>
<dbReference type="SUPFAM" id="SSF52540">
    <property type="entry name" value="P-loop containing nucleoside triphosphate hydrolases"/>
    <property type="match status" value="1"/>
</dbReference>
<feature type="non-terminal residue" evidence="11">
    <location>
        <position position="436"/>
    </location>
</feature>
<feature type="modified residue" description="4-aspartylphosphate" evidence="8">
    <location>
        <position position="53"/>
    </location>
</feature>
<evidence type="ECO:0000259" key="9">
    <source>
        <dbReference type="PROSITE" id="PS50045"/>
    </source>
</evidence>
<dbReference type="PROSITE" id="PS00675">
    <property type="entry name" value="SIGMA54_INTERACT_1"/>
    <property type="match status" value="1"/>
</dbReference>
<evidence type="ECO:0000256" key="5">
    <source>
        <dbReference type="ARBA" id="ARBA00023015"/>
    </source>
</evidence>
<evidence type="ECO:0000259" key="10">
    <source>
        <dbReference type="PROSITE" id="PS50110"/>
    </source>
</evidence>
<evidence type="ECO:0000313" key="11">
    <source>
        <dbReference type="EMBL" id="OGI58739.1"/>
    </source>
</evidence>
<keyword evidence="5" id="KW-0805">Transcription regulation</keyword>
<dbReference type="PROSITE" id="PS50045">
    <property type="entry name" value="SIGMA54_INTERACT_4"/>
    <property type="match status" value="1"/>
</dbReference>
<dbReference type="Gene3D" id="1.10.8.60">
    <property type="match status" value="1"/>
</dbReference>
<keyword evidence="4" id="KW-0902">Two-component regulatory system</keyword>
<dbReference type="GO" id="GO:0000160">
    <property type="term" value="P:phosphorelay signal transduction system"/>
    <property type="evidence" value="ECO:0007669"/>
    <property type="project" value="UniProtKB-KW"/>
</dbReference>
<dbReference type="Gene3D" id="3.40.50.2300">
    <property type="match status" value="1"/>
</dbReference>
<dbReference type="InterPro" id="IPR025662">
    <property type="entry name" value="Sigma_54_int_dom_ATP-bd_1"/>
</dbReference>
<dbReference type="PROSITE" id="PS00676">
    <property type="entry name" value="SIGMA54_INTERACT_2"/>
    <property type="match status" value="1"/>
</dbReference>
<sequence>MKRTVLVVDDEQNMQAVMRMILVDAGYEVLLANSGETGLAHLANPNLDVILSDLNMPGMGGDAFIGRCRKERPEVPVIVVTAHGTIRSAVSSVHAGAADYLTKPFEPEELEIAVHNAIKLRGILRENQQLKEAVNQSRARRRLLGEGRAYQNLLEEIRQVAPYKTNVLITGESGTGKELVARTVHELSPRAEGAWVAINCSAIPHDLMESELFGYVKGAFTGAAGNRSGRLEQAQGGTLFLDEIGDLDMGLQAKLLRVLQEREFSPLGSDLVRAIDVRVIAATNRDLKELVRQGRFRDDLFYRLDVYSIVVPALRQRVEDVPLLAMSFLHEIAADIDKAVRGFTPAAMDVLARYTWPGNIRELRNAVERALLSCKGAEIDQADLPYAIRPDTTNGDTGASYLARMGGQDLDDWLEEVERRAILQALETCNGVQVLA</sequence>
<organism evidence="11 12">
    <name type="scientific">Candidatus Muproteobacteria bacterium RBG_19FT_COMBO_61_10</name>
    <dbReference type="NCBI Taxonomy" id="1817761"/>
    <lineage>
        <taxon>Bacteria</taxon>
        <taxon>Pseudomonadati</taxon>
        <taxon>Pseudomonadota</taxon>
        <taxon>Candidatus Muproteobacteria</taxon>
    </lineage>
</organism>
<keyword evidence="2" id="KW-0547">Nucleotide-binding</keyword>
<dbReference type="InterPro" id="IPR027417">
    <property type="entry name" value="P-loop_NTPase"/>
</dbReference>
<dbReference type="CDD" id="cd00009">
    <property type="entry name" value="AAA"/>
    <property type="match status" value="1"/>
</dbReference>
<dbReference type="Pfam" id="PF00072">
    <property type="entry name" value="Response_reg"/>
    <property type="match status" value="1"/>
</dbReference>
<keyword evidence="1 8" id="KW-0597">Phosphoprotein</keyword>
<dbReference type="FunFam" id="3.40.50.300:FF:000006">
    <property type="entry name" value="DNA-binding transcriptional regulator NtrC"/>
    <property type="match status" value="1"/>
</dbReference>
<feature type="domain" description="Sigma-54 factor interaction" evidence="9">
    <location>
        <begin position="143"/>
        <end position="372"/>
    </location>
</feature>
<dbReference type="PROSITE" id="PS00688">
    <property type="entry name" value="SIGMA54_INTERACT_3"/>
    <property type="match status" value="1"/>
</dbReference>
<dbReference type="GO" id="GO:0006355">
    <property type="term" value="P:regulation of DNA-templated transcription"/>
    <property type="evidence" value="ECO:0007669"/>
    <property type="project" value="InterPro"/>
</dbReference>
<dbReference type="InterPro" id="IPR025944">
    <property type="entry name" value="Sigma_54_int_dom_CS"/>
</dbReference>
<name>A0A1F6UMY6_9PROT</name>
<dbReference type="SMART" id="SM00448">
    <property type="entry name" value="REC"/>
    <property type="match status" value="1"/>
</dbReference>
<accession>A0A1F6UMY6</accession>
<dbReference type="PANTHER" id="PTHR32071">
    <property type="entry name" value="TRANSCRIPTIONAL REGULATORY PROTEIN"/>
    <property type="match status" value="1"/>
</dbReference>
<dbReference type="SUPFAM" id="SSF52172">
    <property type="entry name" value="CheY-like"/>
    <property type="match status" value="1"/>
</dbReference>
<comment type="caution">
    <text evidence="11">The sequence shown here is derived from an EMBL/GenBank/DDBJ whole genome shotgun (WGS) entry which is preliminary data.</text>
</comment>
<evidence type="ECO:0000256" key="3">
    <source>
        <dbReference type="ARBA" id="ARBA00022840"/>
    </source>
</evidence>
<dbReference type="InterPro" id="IPR002078">
    <property type="entry name" value="Sigma_54_int"/>
</dbReference>
<keyword evidence="3" id="KW-0067">ATP-binding</keyword>
<dbReference type="Proteomes" id="UP000177950">
    <property type="component" value="Unassembled WGS sequence"/>
</dbReference>
<evidence type="ECO:0000256" key="2">
    <source>
        <dbReference type="ARBA" id="ARBA00022741"/>
    </source>
</evidence>
<dbReference type="SMART" id="SM00382">
    <property type="entry name" value="AAA"/>
    <property type="match status" value="1"/>
</dbReference>
<feature type="domain" description="Response regulatory" evidence="10">
    <location>
        <begin position="4"/>
        <end position="118"/>
    </location>
</feature>
<dbReference type="FunFam" id="3.40.50.2300:FF:000018">
    <property type="entry name" value="DNA-binding transcriptional regulator NtrC"/>
    <property type="match status" value="1"/>
</dbReference>
<dbReference type="InterPro" id="IPR003593">
    <property type="entry name" value="AAA+_ATPase"/>
</dbReference>
<dbReference type="Gene3D" id="3.40.50.300">
    <property type="entry name" value="P-loop containing nucleotide triphosphate hydrolases"/>
    <property type="match status" value="1"/>
</dbReference>
<evidence type="ECO:0008006" key="13">
    <source>
        <dbReference type="Google" id="ProtNLM"/>
    </source>
</evidence>